<dbReference type="Pfam" id="PF13966">
    <property type="entry name" value="zf-RVT"/>
    <property type="match status" value="2"/>
</dbReference>
<evidence type="ECO:0000313" key="3">
    <source>
        <dbReference type="Proteomes" id="UP000712281"/>
    </source>
</evidence>
<proteinExistence type="predicted"/>
<reference evidence="2" key="1">
    <citation type="submission" date="2019-12" db="EMBL/GenBank/DDBJ databases">
        <title>Genome sequencing and annotation of Brassica cretica.</title>
        <authorList>
            <person name="Studholme D.J."/>
            <person name="Sarris P.F."/>
        </authorList>
    </citation>
    <scope>NUCLEOTIDE SEQUENCE</scope>
    <source>
        <strain evidence="2">PFS-001/15</strain>
        <tissue evidence="2">Leaf</tissue>
    </source>
</reference>
<comment type="caution">
    <text evidence="2">The sequence shown here is derived from an EMBL/GenBank/DDBJ whole genome shotgun (WGS) entry which is preliminary data.</text>
</comment>
<evidence type="ECO:0000313" key="2">
    <source>
        <dbReference type="EMBL" id="KAF2619205.1"/>
    </source>
</evidence>
<accession>A0A8S9MH15</accession>
<dbReference type="Proteomes" id="UP000712281">
    <property type="component" value="Unassembled WGS sequence"/>
</dbReference>
<feature type="domain" description="Reverse transcriptase zinc-binding" evidence="1">
    <location>
        <begin position="22"/>
        <end position="69"/>
    </location>
</feature>
<protein>
    <recommendedName>
        <fullName evidence="1">Reverse transcriptase zinc-binding domain-containing protein</fullName>
    </recommendedName>
</protein>
<sequence>MGVTWKCGADDYSTSFVAAEAWHLILRDRFATGHRTSKWGQPQVCLYCGEPDETCDHLFFACPYTFTLWIKVVGNLLVPRYAFISWLAVRDRFATGHRTSKWGQPQVCLYCGEPDETCDHLFFACPYTFTLWIKVVGNLLGIDPDPD</sequence>
<organism evidence="2 3">
    <name type="scientific">Brassica cretica</name>
    <name type="common">Mustard</name>
    <dbReference type="NCBI Taxonomy" id="69181"/>
    <lineage>
        <taxon>Eukaryota</taxon>
        <taxon>Viridiplantae</taxon>
        <taxon>Streptophyta</taxon>
        <taxon>Embryophyta</taxon>
        <taxon>Tracheophyta</taxon>
        <taxon>Spermatophyta</taxon>
        <taxon>Magnoliopsida</taxon>
        <taxon>eudicotyledons</taxon>
        <taxon>Gunneridae</taxon>
        <taxon>Pentapetalae</taxon>
        <taxon>rosids</taxon>
        <taxon>malvids</taxon>
        <taxon>Brassicales</taxon>
        <taxon>Brassicaceae</taxon>
        <taxon>Brassiceae</taxon>
        <taxon>Brassica</taxon>
    </lineage>
</organism>
<name>A0A8S9MH15_BRACR</name>
<gene>
    <name evidence="2" type="ORF">F2Q68_00041725</name>
</gene>
<evidence type="ECO:0000259" key="1">
    <source>
        <dbReference type="Pfam" id="PF13966"/>
    </source>
</evidence>
<dbReference type="AlphaFoldDB" id="A0A8S9MH15"/>
<feature type="domain" description="Reverse transcriptase zinc-binding" evidence="1">
    <location>
        <begin position="77"/>
        <end position="132"/>
    </location>
</feature>
<dbReference type="EMBL" id="QGKW02000007">
    <property type="protein sequence ID" value="KAF2619205.1"/>
    <property type="molecule type" value="Genomic_DNA"/>
</dbReference>
<dbReference type="InterPro" id="IPR026960">
    <property type="entry name" value="RVT-Znf"/>
</dbReference>